<gene>
    <name evidence="4" type="ORF">EV684_10982</name>
</gene>
<dbReference type="NCBIfam" id="TIGR01730">
    <property type="entry name" value="RND_mfp"/>
    <property type="match status" value="1"/>
</dbReference>
<evidence type="ECO:0000256" key="1">
    <source>
        <dbReference type="ARBA" id="ARBA00009477"/>
    </source>
</evidence>
<dbReference type="GO" id="GO:0015562">
    <property type="term" value="F:efflux transmembrane transporter activity"/>
    <property type="evidence" value="ECO:0007669"/>
    <property type="project" value="TreeGrafter"/>
</dbReference>
<name>A0A4R2MAB9_RUBGE</name>
<dbReference type="Gene3D" id="2.40.420.20">
    <property type="match status" value="1"/>
</dbReference>
<comment type="similarity">
    <text evidence="1">Belongs to the membrane fusion protein (MFP) (TC 8.A.1) family.</text>
</comment>
<evidence type="ECO:0000313" key="4">
    <source>
        <dbReference type="EMBL" id="TCP01447.1"/>
    </source>
</evidence>
<dbReference type="InterPro" id="IPR058647">
    <property type="entry name" value="BSH_CzcB-like"/>
</dbReference>
<dbReference type="AlphaFoldDB" id="A0A4R2MAB9"/>
<dbReference type="PANTHER" id="PTHR30469:SF15">
    <property type="entry name" value="HLYD FAMILY OF SECRETION PROTEINS"/>
    <property type="match status" value="1"/>
</dbReference>
<dbReference type="Pfam" id="PF25954">
    <property type="entry name" value="Beta-barrel_RND_2"/>
    <property type="match status" value="1"/>
</dbReference>
<dbReference type="EMBL" id="SLXD01000009">
    <property type="protein sequence ID" value="TCP01447.1"/>
    <property type="molecule type" value="Genomic_DNA"/>
</dbReference>
<evidence type="ECO:0000313" key="5">
    <source>
        <dbReference type="Proteomes" id="UP000295106"/>
    </source>
</evidence>
<dbReference type="GO" id="GO:1990281">
    <property type="term" value="C:efflux pump complex"/>
    <property type="evidence" value="ECO:0007669"/>
    <property type="project" value="TreeGrafter"/>
</dbReference>
<dbReference type="Gene3D" id="1.10.287.470">
    <property type="entry name" value="Helix hairpin bin"/>
    <property type="match status" value="1"/>
</dbReference>
<comment type="caution">
    <text evidence="4">The sequence shown here is derived from an EMBL/GenBank/DDBJ whole genome shotgun (WGS) entry which is preliminary data.</text>
</comment>
<dbReference type="InterPro" id="IPR006143">
    <property type="entry name" value="RND_pump_MFP"/>
</dbReference>
<dbReference type="GeneID" id="99686030"/>
<dbReference type="InterPro" id="IPR058792">
    <property type="entry name" value="Beta-barrel_RND_2"/>
</dbReference>
<sequence>MRTRTWVSAAVVLALAGGGAAVWMKNAGGKPADKPAGPPPLEFVAREVTLPQRASMPERIEFSGPLVAPQTAIVRAKAAGTLLALEVAEGSRVKAGQPLGRMDLSELSSRVAERDAQLAAAKATLVQAERTHESNERLAQQKFISPIALENSRAALETARGAFDAAGAARDTVRTTMREAALVAPISGIVAKRHAVPGEKLAEEQQLLTIVDIRELELAGSVGTHEVGKLTPGMTAEVRIEGLAEPFAGRIARIAPAAEAGTRSIGVTIALDNPGERLRAGQYAVAAVTLKDAAERLTLPVDAVARVGGQDHVWVIENGVLARRAVKLGRRDDAAGRVELLSGVPEKATVLAMRFDNLREGAKAQVATAGSAGSVASAASAPDTRVE</sequence>
<dbReference type="SUPFAM" id="SSF111369">
    <property type="entry name" value="HlyD-like secretion proteins"/>
    <property type="match status" value="1"/>
</dbReference>
<protein>
    <submittedName>
        <fullName evidence="4">RND family efflux transporter MFP subunit</fullName>
    </submittedName>
</protein>
<dbReference type="Pfam" id="PF25973">
    <property type="entry name" value="BSH_CzcB"/>
    <property type="match status" value="1"/>
</dbReference>
<dbReference type="PANTHER" id="PTHR30469">
    <property type="entry name" value="MULTIDRUG RESISTANCE PROTEIN MDTA"/>
    <property type="match status" value="1"/>
</dbReference>
<proteinExistence type="inferred from homology"/>
<accession>A0A4R2MAB9</accession>
<dbReference type="RefSeq" id="WP_207184359.1">
    <property type="nucleotide sequence ID" value="NZ_CP181386.1"/>
</dbReference>
<evidence type="ECO:0000259" key="3">
    <source>
        <dbReference type="Pfam" id="PF25973"/>
    </source>
</evidence>
<evidence type="ECO:0000259" key="2">
    <source>
        <dbReference type="Pfam" id="PF25954"/>
    </source>
</evidence>
<feature type="domain" description="CzcB-like barrel-sandwich hybrid" evidence="3">
    <location>
        <begin position="70"/>
        <end position="212"/>
    </location>
</feature>
<feature type="domain" description="CusB-like beta-barrel" evidence="2">
    <location>
        <begin position="226"/>
        <end position="288"/>
    </location>
</feature>
<dbReference type="Proteomes" id="UP000295106">
    <property type="component" value="Unassembled WGS sequence"/>
</dbReference>
<organism evidence="4 5">
    <name type="scientific">Rubrivivax gelatinosus</name>
    <name type="common">Rhodocyclus gelatinosus</name>
    <name type="synonym">Rhodopseudomonas gelatinosa</name>
    <dbReference type="NCBI Taxonomy" id="28068"/>
    <lineage>
        <taxon>Bacteria</taxon>
        <taxon>Pseudomonadati</taxon>
        <taxon>Pseudomonadota</taxon>
        <taxon>Betaproteobacteria</taxon>
        <taxon>Burkholderiales</taxon>
        <taxon>Sphaerotilaceae</taxon>
        <taxon>Rubrivivax</taxon>
    </lineage>
</organism>
<dbReference type="Gene3D" id="2.40.30.170">
    <property type="match status" value="1"/>
</dbReference>
<dbReference type="Gene3D" id="2.40.50.100">
    <property type="match status" value="1"/>
</dbReference>
<reference evidence="4 5" key="1">
    <citation type="submission" date="2019-03" db="EMBL/GenBank/DDBJ databases">
        <title>Genomic Encyclopedia of Type Strains, Phase IV (KMG-IV): sequencing the most valuable type-strain genomes for metagenomic binning, comparative biology and taxonomic classification.</title>
        <authorList>
            <person name="Goeker M."/>
        </authorList>
    </citation>
    <scope>NUCLEOTIDE SEQUENCE [LARGE SCALE GENOMIC DNA]</scope>
    <source>
        <strain evidence="4 5">DSM 1709</strain>
    </source>
</reference>